<dbReference type="AlphaFoldDB" id="K1JCZ1"/>
<sequence length="26" mass="3005">GLHCCNPDYPDMQPDYKPTVLTPERD</sequence>
<keyword evidence="3" id="KW-1185">Reference proteome</keyword>
<feature type="non-terminal residue" evidence="2">
    <location>
        <position position="1"/>
    </location>
</feature>
<gene>
    <name evidence="2" type="ORF">HMPREF1171_04356</name>
</gene>
<protein>
    <submittedName>
        <fullName evidence="2">Uncharacterized protein</fullName>
    </submittedName>
</protein>
<name>K1JCZ1_9GAMM</name>
<feature type="region of interest" description="Disordered" evidence="1">
    <location>
        <begin position="1"/>
        <end position="26"/>
    </location>
</feature>
<dbReference type="Proteomes" id="UP000005149">
    <property type="component" value="Unassembled WGS sequence"/>
</dbReference>
<proteinExistence type="predicted"/>
<evidence type="ECO:0000313" key="2">
    <source>
        <dbReference type="EMBL" id="EKB25702.1"/>
    </source>
</evidence>
<comment type="caution">
    <text evidence="2">The sequence shown here is derived from an EMBL/GenBank/DDBJ whole genome shotgun (WGS) entry which is preliminary data.</text>
</comment>
<organism evidence="2 3">
    <name type="scientific">Aeromonas dhakensis</name>
    <dbReference type="NCBI Taxonomy" id="196024"/>
    <lineage>
        <taxon>Bacteria</taxon>
        <taxon>Pseudomonadati</taxon>
        <taxon>Pseudomonadota</taxon>
        <taxon>Gammaproteobacteria</taxon>
        <taxon>Aeromonadales</taxon>
        <taxon>Aeromonadaceae</taxon>
        <taxon>Aeromonas</taxon>
    </lineage>
</organism>
<evidence type="ECO:0000256" key="1">
    <source>
        <dbReference type="SAM" id="MobiDB-lite"/>
    </source>
</evidence>
<evidence type="ECO:0000313" key="3">
    <source>
        <dbReference type="Proteomes" id="UP000005149"/>
    </source>
</evidence>
<dbReference type="EMBL" id="AGWR01000042">
    <property type="protein sequence ID" value="EKB25702.1"/>
    <property type="molecule type" value="Genomic_DNA"/>
</dbReference>
<reference evidence="2 3" key="1">
    <citation type="submission" date="2012-06" db="EMBL/GenBank/DDBJ databases">
        <title>The Genome Sequence of Aeromonas hydrophila SSU.</title>
        <authorList>
            <consortium name="The Broad Institute Genome Sequencing Platform"/>
            <person name="Earl A."/>
            <person name="Ward D."/>
            <person name="Feldgarden M."/>
            <person name="Gevers D."/>
            <person name="Chopra A."/>
            <person name="Walker B."/>
            <person name="Young S.K."/>
            <person name="Zeng Q."/>
            <person name="Gargeya S."/>
            <person name="Fitzgerald M."/>
            <person name="Haas B."/>
            <person name="Abouelleil A."/>
            <person name="Alvarado L."/>
            <person name="Arachchi H.M."/>
            <person name="Berlin A.M."/>
            <person name="Chapman S.B."/>
            <person name="Goldberg J."/>
            <person name="Griggs A."/>
            <person name="Gujja S."/>
            <person name="Hansen M."/>
            <person name="Howarth C."/>
            <person name="Imamovic A."/>
            <person name="Larimer J."/>
            <person name="McCowan C."/>
            <person name="Montmayeur A."/>
            <person name="Murphy C."/>
            <person name="Neiman D."/>
            <person name="Pearson M."/>
            <person name="Priest M."/>
            <person name="Roberts A."/>
            <person name="Saif S."/>
            <person name="Shea T."/>
            <person name="Sisk P."/>
            <person name="Sykes S."/>
            <person name="Wortman J."/>
            <person name="Nusbaum C."/>
            <person name="Birren B."/>
        </authorList>
    </citation>
    <scope>NUCLEOTIDE SEQUENCE [LARGE SCALE GENOMIC DNA]</scope>
    <source>
        <strain evidence="2 3">SSU</strain>
    </source>
</reference>
<accession>K1JCZ1</accession>
<dbReference type="HOGENOM" id="CLU_3415736_0_0_6"/>